<evidence type="ECO:0000313" key="1">
    <source>
        <dbReference type="EMBL" id="GAA3730287.1"/>
    </source>
</evidence>
<comment type="caution">
    <text evidence="1">The sequence shown here is derived from an EMBL/GenBank/DDBJ whole genome shotgun (WGS) entry which is preliminary data.</text>
</comment>
<name>A0ABP7F2K0_9MICO</name>
<sequence>MVNMVGFSHDHYGPKANSTEVGAAGSFLRIEWLLGGAIKVGFPCGTARFESLHDARAYVDAPGDVGLAARAVSVVGVTK</sequence>
<proteinExistence type="predicted"/>
<dbReference type="Proteomes" id="UP001501004">
    <property type="component" value="Unassembled WGS sequence"/>
</dbReference>
<reference evidence="2" key="1">
    <citation type="journal article" date="2019" name="Int. J. Syst. Evol. Microbiol.">
        <title>The Global Catalogue of Microorganisms (GCM) 10K type strain sequencing project: providing services to taxonomists for standard genome sequencing and annotation.</title>
        <authorList>
            <consortium name="The Broad Institute Genomics Platform"/>
            <consortium name="The Broad Institute Genome Sequencing Center for Infectious Disease"/>
            <person name="Wu L."/>
            <person name="Ma J."/>
        </authorList>
    </citation>
    <scope>NUCLEOTIDE SEQUENCE [LARGE SCALE GENOMIC DNA]</scope>
    <source>
        <strain evidence="2">JCM 16949</strain>
    </source>
</reference>
<organism evidence="1 2">
    <name type="scientific">Leifsonella bigeumensis</name>
    <dbReference type="NCBI Taxonomy" id="433643"/>
    <lineage>
        <taxon>Bacteria</taxon>
        <taxon>Bacillati</taxon>
        <taxon>Actinomycetota</taxon>
        <taxon>Actinomycetes</taxon>
        <taxon>Micrococcales</taxon>
        <taxon>Microbacteriaceae</taxon>
        <taxon>Leifsonella</taxon>
    </lineage>
</organism>
<dbReference type="RefSeq" id="WP_344753091.1">
    <property type="nucleotide sequence ID" value="NZ_BAABAE010000001.1"/>
</dbReference>
<gene>
    <name evidence="1" type="ORF">GCM10022239_03600</name>
</gene>
<accession>A0ABP7F2K0</accession>
<dbReference type="EMBL" id="BAABAE010000001">
    <property type="protein sequence ID" value="GAA3730287.1"/>
    <property type="molecule type" value="Genomic_DNA"/>
</dbReference>
<evidence type="ECO:0000313" key="2">
    <source>
        <dbReference type="Proteomes" id="UP001501004"/>
    </source>
</evidence>
<protein>
    <submittedName>
        <fullName evidence="1">Uncharacterized protein</fullName>
    </submittedName>
</protein>
<keyword evidence="2" id="KW-1185">Reference proteome</keyword>